<accession>A0A6L3ASN9</accession>
<evidence type="ECO:0000313" key="2">
    <source>
        <dbReference type="EMBL" id="KAA0678200.1"/>
    </source>
</evidence>
<dbReference type="AlphaFoldDB" id="A0A6L3ASN9"/>
<evidence type="ECO:0000256" key="1">
    <source>
        <dbReference type="SAM" id="MobiDB-lite"/>
    </source>
</evidence>
<evidence type="ECO:0000313" key="3">
    <source>
        <dbReference type="Proteomes" id="UP000476837"/>
    </source>
</evidence>
<reference evidence="2 3" key="1">
    <citation type="submission" date="2018-07" db="EMBL/GenBank/DDBJ databases">
        <title>Genome sequence of Roseomonas fauriae ATCC 49958.</title>
        <authorList>
            <person name="Sant'Anna F.H."/>
            <person name="Baldani J.I."/>
            <person name="Zilli J.E."/>
            <person name="Reis V.M."/>
            <person name="Hartmann A."/>
            <person name="Cruz L."/>
            <person name="de Souza E.M."/>
            <person name="de Oliveira Pedrosa F."/>
            <person name="Passaglia L.M.P."/>
        </authorList>
    </citation>
    <scope>NUCLEOTIDE SEQUENCE [LARGE SCALE GENOMIC DNA]</scope>
    <source>
        <strain evidence="2 3">ATCC 49958</strain>
    </source>
</reference>
<proteinExistence type="predicted"/>
<gene>
    <name evidence="2" type="ORF">DS837_28190</name>
</gene>
<name>A0A6L3ASN9_AZOBR</name>
<feature type="region of interest" description="Disordered" evidence="1">
    <location>
        <begin position="279"/>
        <end position="298"/>
    </location>
</feature>
<feature type="region of interest" description="Disordered" evidence="1">
    <location>
        <begin position="421"/>
        <end position="463"/>
    </location>
</feature>
<organism evidence="2 3">
    <name type="scientific">Azospirillum brasilense</name>
    <dbReference type="NCBI Taxonomy" id="192"/>
    <lineage>
        <taxon>Bacteria</taxon>
        <taxon>Pseudomonadati</taxon>
        <taxon>Pseudomonadota</taxon>
        <taxon>Alphaproteobacteria</taxon>
        <taxon>Rhodospirillales</taxon>
        <taxon>Azospirillaceae</taxon>
        <taxon>Azospirillum</taxon>
    </lineage>
</organism>
<dbReference type="EMBL" id="QOKV01000029">
    <property type="protein sequence ID" value="KAA0678200.1"/>
    <property type="molecule type" value="Genomic_DNA"/>
</dbReference>
<dbReference type="Proteomes" id="UP000476837">
    <property type="component" value="Unassembled WGS sequence"/>
</dbReference>
<sequence>MLIKSPPKPRAIWMATILDVDLNERLVAEVTRRRLASPNLPPEERTSRSKDLPTKGVTAVVHDAVKAAEEAGLTPPPLEAPFRPTGRREGKAVNFAPIERYVDLPQGRLASWIRLALDKFLPPADAPAPVAAADLVLVTLSLPTEDLEWCQREANRLGTTRQEIVAKAALGYLEQPPTAQDLLRLRDTLRAKGADGRKDLARTSAKIPYDIHRSVEGVAARRRAAKEPGGEITTVYREAVRLAVERALGYWLDVEPKPVIEETVAPTQSDEVPIQAAHEDAGGASDSEAGEDPDGSSAENVVIDVGALDLSAYEDLDDLSDEANNKAEGGPLPDVKDISIDVGALGDLEGLEDPEDHPAAPATEAAVEGEEFTWSPKDLSALGIDGADLIVAAPEEGVSSWTPEQLLALGLDPEIVQEAALGGGKKGPAEGVGDPTGNGSTAAPDVEKTARPRVRIPAGGRRF</sequence>
<comment type="caution">
    <text evidence="2">The sequence shown here is derived from an EMBL/GenBank/DDBJ whole genome shotgun (WGS) entry which is preliminary data.</text>
</comment>
<protein>
    <submittedName>
        <fullName evidence="2">Uncharacterized protein</fullName>
    </submittedName>
</protein>